<name>L9XUX3_9EURY</name>
<dbReference type="SUPFAM" id="SSF161187">
    <property type="entry name" value="YfgJ-like"/>
    <property type="match status" value="1"/>
</dbReference>
<dbReference type="Proteomes" id="UP000011531">
    <property type="component" value="Unassembled WGS sequence"/>
</dbReference>
<evidence type="ECO:0008006" key="4">
    <source>
        <dbReference type="Google" id="ProtNLM"/>
    </source>
</evidence>
<dbReference type="EMBL" id="AOIA01000024">
    <property type="protein sequence ID" value="ELY65332.1"/>
    <property type="molecule type" value="Genomic_DNA"/>
</dbReference>
<dbReference type="RefSeq" id="WP_008420461.1">
    <property type="nucleotide sequence ID" value="NZ_AOIA01000024.1"/>
</dbReference>
<evidence type="ECO:0000256" key="1">
    <source>
        <dbReference type="SAM" id="MobiDB-lite"/>
    </source>
</evidence>
<comment type="caution">
    <text evidence="2">The sequence shown here is derived from an EMBL/GenBank/DDBJ whole genome shotgun (WGS) entry which is preliminary data.</text>
</comment>
<feature type="compositionally biased region" description="Acidic residues" evidence="1">
    <location>
        <begin position="58"/>
        <end position="69"/>
    </location>
</feature>
<protein>
    <recommendedName>
        <fullName evidence="4">DUF35 domain-containing protein</fullName>
    </recommendedName>
</protein>
<accession>L9XUX3</accession>
<evidence type="ECO:0000313" key="2">
    <source>
        <dbReference type="EMBL" id="ELY65332.1"/>
    </source>
</evidence>
<gene>
    <name evidence="2" type="ORF">C492_03426</name>
</gene>
<feature type="region of interest" description="Disordered" evidence="1">
    <location>
        <begin position="50"/>
        <end position="95"/>
    </location>
</feature>
<dbReference type="OrthoDB" id="204979at2157"/>
<dbReference type="STRING" id="1227498.C492_03426"/>
<dbReference type="AlphaFoldDB" id="L9XUX3"/>
<sequence length="95" mass="10065">MGFFENLGRKVGEFTHEAKEAAADEAGYVCEACGNQFYTDQACPECGSERVTRRVADSDDGTDDATEDASAERAVDESVDGASPSTGSGDESERE</sequence>
<proteinExistence type="predicted"/>
<reference evidence="2 3" key="1">
    <citation type="journal article" date="2014" name="PLoS Genet.">
        <title>Phylogenetically driven sequencing of extremely halophilic archaea reveals strategies for static and dynamic osmo-response.</title>
        <authorList>
            <person name="Becker E.A."/>
            <person name="Seitzer P.M."/>
            <person name="Tritt A."/>
            <person name="Larsen D."/>
            <person name="Krusor M."/>
            <person name="Yao A.I."/>
            <person name="Wu D."/>
            <person name="Madern D."/>
            <person name="Eisen J.A."/>
            <person name="Darling A.E."/>
            <person name="Facciotti M.T."/>
        </authorList>
    </citation>
    <scope>NUCLEOTIDE SEQUENCE [LARGE SCALE GENOMIC DNA]</scope>
    <source>
        <strain evidence="2 3">DSM 18795</strain>
    </source>
</reference>
<evidence type="ECO:0000313" key="3">
    <source>
        <dbReference type="Proteomes" id="UP000011531"/>
    </source>
</evidence>
<keyword evidence="3" id="KW-1185">Reference proteome</keyword>
<organism evidence="2 3">
    <name type="scientific">Natronococcus jeotgali DSM 18795</name>
    <dbReference type="NCBI Taxonomy" id="1227498"/>
    <lineage>
        <taxon>Archaea</taxon>
        <taxon>Methanobacteriati</taxon>
        <taxon>Methanobacteriota</taxon>
        <taxon>Stenosarchaea group</taxon>
        <taxon>Halobacteria</taxon>
        <taxon>Halobacteriales</taxon>
        <taxon>Natrialbaceae</taxon>
        <taxon>Natronococcus</taxon>
    </lineage>
</organism>